<reference evidence="2 3" key="1">
    <citation type="journal article" date="2011" name="J. Bacteriol.">
        <title>Genome sequence of the ethanol-producing Zymomonas mobilis subsp. pomaceae lectotype strain ATCC 29192.</title>
        <authorList>
            <person name="Kouvelis V.N."/>
            <person name="Davenport K.W."/>
            <person name="Brettin T.S."/>
            <person name="Bruce D."/>
            <person name="Detter C."/>
            <person name="Han C.S."/>
            <person name="Nolan M."/>
            <person name="Tapia R."/>
            <person name="Damoulaki A."/>
            <person name="Kyrpides N.C."/>
            <person name="Typas M.A."/>
            <person name="Pappas K.M."/>
        </authorList>
    </citation>
    <scope>NUCLEOTIDE SEQUENCE [LARGE SCALE GENOMIC DNA]</scope>
    <source>
        <strain evidence="3">ATCC 29192 / DSM 22645 / JCM 10191 / CCUG 17912 / NBRC 13757 / NCIMB 11200 / NRRL B-4491 / Barker I</strain>
    </source>
</reference>
<protein>
    <submittedName>
        <fullName evidence="2">Antibiotic biosynthesis monooxygenase</fullName>
    </submittedName>
</protein>
<dbReference type="InterPro" id="IPR050744">
    <property type="entry name" value="AI-2_Isomerase_LsrG"/>
</dbReference>
<dbReference type="HOGENOM" id="CLU_131496_6_2_5"/>
<organism evidence="2 3">
    <name type="scientific">Zymomonas mobilis subsp. pomaceae (strain ATCC 29192 / DSM 22645 / JCM 10191 / CCUG 17912 / NBRC 13757 / NCIMB 11200 / NRRL B-4491 / Barker I)</name>
    <dbReference type="NCBI Taxonomy" id="579138"/>
    <lineage>
        <taxon>Bacteria</taxon>
        <taxon>Pseudomonadati</taxon>
        <taxon>Pseudomonadota</taxon>
        <taxon>Alphaproteobacteria</taxon>
        <taxon>Sphingomonadales</taxon>
        <taxon>Zymomonadaceae</taxon>
        <taxon>Zymomonas</taxon>
    </lineage>
</organism>
<dbReference type="PANTHER" id="PTHR33336:SF3">
    <property type="entry name" value="ABM DOMAIN-CONTAINING PROTEIN"/>
    <property type="match status" value="1"/>
</dbReference>
<sequence length="102" mass="11636">MEIEIDIVTILTAKPAYQQALGQALMTYAELSLLEDGCLAYHMSLDKNQPPRFVITERWRDHDSFLNHEKSDVFQNLASDFEGFLEEPLLSVFSTPFPEALS</sequence>
<dbReference type="STRING" id="579138.Zymop_0131"/>
<dbReference type="PROSITE" id="PS51725">
    <property type="entry name" value="ABM"/>
    <property type="match status" value="1"/>
</dbReference>
<dbReference type="Proteomes" id="UP000000491">
    <property type="component" value="Chromosome"/>
</dbReference>
<gene>
    <name evidence="2" type="ordered locus">Zymop_0131</name>
</gene>
<dbReference type="SUPFAM" id="SSF54909">
    <property type="entry name" value="Dimeric alpha+beta barrel"/>
    <property type="match status" value="1"/>
</dbReference>
<dbReference type="AlphaFoldDB" id="F8ETM5"/>
<feature type="domain" description="ABM" evidence="1">
    <location>
        <begin position="5"/>
        <end position="93"/>
    </location>
</feature>
<keyword evidence="2" id="KW-0560">Oxidoreductase</keyword>
<evidence type="ECO:0000259" key="1">
    <source>
        <dbReference type="PROSITE" id="PS51725"/>
    </source>
</evidence>
<dbReference type="PATRIC" id="fig|579138.3.peg.146"/>
<proteinExistence type="predicted"/>
<dbReference type="GO" id="GO:0004497">
    <property type="term" value="F:monooxygenase activity"/>
    <property type="evidence" value="ECO:0007669"/>
    <property type="project" value="UniProtKB-KW"/>
</dbReference>
<dbReference type="KEGG" id="zmp:Zymop_0131"/>
<name>F8ETM5_ZYMMT</name>
<accession>F8ETM5</accession>
<keyword evidence="2" id="KW-0503">Monooxygenase</keyword>
<evidence type="ECO:0000313" key="2">
    <source>
        <dbReference type="EMBL" id="AEI37035.1"/>
    </source>
</evidence>
<dbReference type="Gene3D" id="3.30.70.100">
    <property type="match status" value="1"/>
</dbReference>
<dbReference type="Pfam" id="PF03992">
    <property type="entry name" value="ABM"/>
    <property type="match status" value="1"/>
</dbReference>
<dbReference type="EMBL" id="CP002865">
    <property type="protein sequence ID" value="AEI37035.1"/>
    <property type="molecule type" value="Genomic_DNA"/>
</dbReference>
<dbReference type="InterPro" id="IPR011008">
    <property type="entry name" value="Dimeric_a/b-barrel"/>
</dbReference>
<dbReference type="PANTHER" id="PTHR33336">
    <property type="entry name" value="QUINOL MONOOXYGENASE YGIN-RELATED"/>
    <property type="match status" value="1"/>
</dbReference>
<dbReference type="InterPro" id="IPR007138">
    <property type="entry name" value="ABM_dom"/>
</dbReference>
<dbReference type="RefSeq" id="WP_013933435.1">
    <property type="nucleotide sequence ID" value="NC_015709.1"/>
</dbReference>
<dbReference type="eggNOG" id="COG1359">
    <property type="taxonomic scope" value="Bacteria"/>
</dbReference>
<evidence type="ECO:0000313" key="3">
    <source>
        <dbReference type="Proteomes" id="UP000000491"/>
    </source>
</evidence>